<dbReference type="Proteomes" id="UP001465976">
    <property type="component" value="Unassembled WGS sequence"/>
</dbReference>
<keyword evidence="3" id="KW-1185">Reference proteome</keyword>
<evidence type="ECO:0000256" key="1">
    <source>
        <dbReference type="SAM" id="MobiDB-lite"/>
    </source>
</evidence>
<feature type="compositionally biased region" description="Basic and acidic residues" evidence="1">
    <location>
        <begin position="42"/>
        <end position="54"/>
    </location>
</feature>
<accession>A0ABR3EYW7</accession>
<comment type="caution">
    <text evidence="2">The sequence shown here is derived from an EMBL/GenBank/DDBJ whole genome shotgun (WGS) entry which is preliminary data.</text>
</comment>
<dbReference type="EMBL" id="JBAHYK010001409">
    <property type="protein sequence ID" value="KAL0568120.1"/>
    <property type="molecule type" value="Genomic_DNA"/>
</dbReference>
<name>A0ABR3EYW7_9AGAR</name>
<gene>
    <name evidence="2" type="ORF">V5O48_013871</name>
</gene>
<protein>
    <submittedName>
        <fullName evidence="2">Uncharacterized protein</fullName>
    </submittedName>
</protein>
<organism evidence="2 3">
    <name type="scientific">Marasmius crinis-equi</name>
    <dbReference type="NCBI Taxonomy" id="585013"/>
    <lineage>
        <taxon>Eukaryota</taxon>
        <taxon>Fungi</taxon>
        <taxon>Dikarya</taxon>
        <taxon>Basidiomycota</taxon>
        <taxon>Agaricomycotina</taxon>
        <taxon>Agaricomycetes</taxon>
        <taxon>Agaricomycetidae</taxon>
        <taxon>Agaricales</taxon>
        <taxon>Marasmiineae</taxon>
        <taxon>Marasmiaceae</taxon>
        <taxon>Marasmius</taxon>
    </lineage>
</organism>
<reference evidence="2 3" key="1">
    <citation type="submission" date="2024-02" db="EMBL/GenBank/DDBJ databases">
        <title>A draft genome for the cacao thread blight pathogen Marasmius crinis-equi.</title>
        <authorList>
            <person name="Cohen S.P."/>
            <person name="Baruah I.K."/>
            <person name="Amoako-Attah I."/>
            <person name="Bukari Y."/>
            <person name="Meinhardt L.W."/>
            <person name="Bailey B.A."/>
        </authorList>
    </citation>
    <scope>NUCLEOTIDE SEQUENCE [LARGE SCALE GENOMIC DNA]</scope>
    <source>
        <strain evidence="2 3">GH-76</strain>
    </source>
</reference>
<feature type="region of interest" description="Disordered" evidence="1">
    <location>
        <begin position="16"/>
        <end position="59"/>
    </location>
</feature>
<evidence type="ECO:0000313" key="2">
    <source>
        <dbReference type="EMBL" id="KAL0568120.1"/>
    </source>
</evidence>
<evidence type="ECO:0000313" key="3">
    <source>
        <dbReference type="Proteomes" id="UP001465976"/>
    </source>
</evidence>
<feature type="compositionally biased region" description="Acidic residues" evidence="1">
    <location>
        <begin position="17"/>
        <end position="29"/>
    </location>
</feature>
<sequence>MKWGNFALRLNVPPEILSDDDVCSDDESTTDVIDISSGDEEPPVKKEKERETEKAGTTTTTKAFRVEPPLPNWNTPAQQATAVLQNLVAATDPKTSDSFRNNPAPSGAIACHIQTVTTPTEAHLVGIKPRDGPTIVVVDTPAMNGLPLPTIVVFSPTRALEDPVHIILSLPLCSLLPHRHPLRVTATPHRAVGDIHRSPAPHSEPPVVALSSQVTLDILADPVDHLEGCSYWEDLLTNLLTIIMYILGLDFVRF</sequence>
<proteinExistence type="predicted"/>